<dbReference type="Proteomes" id="UP000237105">
    <property type="component" value="Unassembled WGS sequence"/>
</dbReference>
<keyword evidence="2" id="KW-1185">Reference proteome</keyword>
<name>A0A2P5CZS3_PARAD</name>
<dbReference type="EMBL" id="JXTB01000079">
    <property type="protein sequence ID" value="PON66533.1"/>
    <property type="molecule type" value="Genomic_DNA"/>
</dbReference>
<reference evidence="2" key="1">
    <citation type="submission" date="2016-06" db="EMBL/GenBank/DDBJ databases">
        <title>Parallel loss of symbiosis genes in relatives of nitrogen-fixing non-legume Parasponia.</title>
        <authorList>
            <person name="Van Velzen R."/>
            <person name="Holmer R."/>
            <person name="Bu F."/>
            <person name="Rutten L."/>
            <person name="Van Zeijl A."/>
            <person name="Liu W."/>
            <person name="Santuari L."/>
            <person name="Cao Q."/>
            <person name="Sharma T."/>
            <person name="Shen D."/>
            <person name="Roswanjaya Y."/>
            <person name="Wardhani T."/>
            <person name="Kalhor M.S."/>
            <person name="Jansen J."/>
            <person name="Van den Hoogen J."/>
            <person name="Gungor B."/>
            <person name="Hartog M."/>
            <person name="Hontelez J."/>
            <person name="Verver J."/>
            <person name="Yang W.-C."/>
            <person name="Schijlen E."/>
            <person name="Repin R."/>
            <person name="Schilthuizen M."/>
            <person name="Schranz E."/>
            <person name="Heidstra R."/>
            <person name="Miyata K."/>
            <person name="Fedorova E."/>
            <person name="Kohlen W."/>
            <person name="Bisseling T."/>
            <person name="Smit S."/>
            <person name="Geurts R."/>
        </authorList>
    </citation>
    <scope>NUCLEOTIDE SEQUENCE [LARGE SCALE GENOMIC DNA]</scope>
    <source>
        <strain evidence="2">cv. WU1-14</strain>
    </source>
</reference>
<proteinExistence type="predicted"/>
<dbReference type="AlphaFoldDB" id="A0A2P5CZS3"/>
<evidence type="ECO:0000313" key="2">
    <source>
        <dbReference type="Proteomes" id="UP000237105"/>
    </source>
</evidence>
<organism evidence="1 2">
    <name type="scientific">Parasponia andersonii</name>
    <name type="common">Sponia andersonii</name>
    <dbReference type="NCBI Taxonomy" id="3476"/>
    <lineage>
        <taxon>Eukaryota</taxon>
        <taxon>Viridiplantae</taxon>
        <taxon>Streptophyta</taxon>
        <taxon>Embryophyta</taxon>
        <taxon>Tracheophyta</taxon>
        <taxon>Spermatophyta</taxon>
        <taxon>Magnoliopsida</taxon>
        <taxon>eudicotyledons</taxon>
        <taxon>Gunneridae</taxon>
        <taxon>Pentapetalae</taxon>
        <taxon>rosids</taxon>
        <taxon>fabids</taxon>
        <taxon>Rosales</taxon>
        <taxon>Cannabaceae</taxon>
        <taxon>Parasponia</taxon>
    </lineage>
</organism>
<gene>
    <name evidence="1" type="ORF">PanWU01x14_109550</name>
</gene>
<sequence>MEKGHEIKSYADATADQALIRQLQTWMGPAHFSLLGPTGLDCAVASQVYEILATKLNRR</sequence>
<protein>
    <submittedName>
        <fullName evidence="1">Uncharacterized protein</fullName>
    </submittedName>
</protein>
<accession>A0A2P5CZS3</accession>
<evidence type="ECO:0000313" key="1">
    <source>
        <dbReference type="EMBL" id="PON66533.1"/>
    </source>
</evidence>
<comment type="caution">
    <text evidence="1">The sequence shown here is derived from an EMBL/GenBank/DDBJ whole genome shotgun (WGS) entry which is preliminary data.</text>
</comment>